<evidence type="ECO:0000256" key="5">
    <source>
        <dbReference type="ARBA" id="ARBA00022840"/>
    </source>
</evidence>
<dbReference type="Pfam" id="PF21960">
    <property type="entry name" value="RCF1-5-like_lid"/>
    <property type="match status" value="1"/>
</dbReference>
<dbReference type="SMART" id="SM00382">
    <property type="entry name" value="AAA"/>
    <property type="match status" value="1"/>
</dbReference>
<dbReference type="GO" id="GO:0016887">
    <property type="term" value="F:ATP hydrolysis activity"/>
    <property type="evidence" value="ECO:0007669"/>
    <property type="project" value="InterPro"/>
</dbReference>
<feature type="binding site" evidence="7">
    <location>
        <begin position="51"/>
        <end position="58"/>
    </location>
    <ligand>
        <name>ATP</name>
        <dbReference type="ChEBI" id="CHEBI:30616"/>
    </ligand>
</feature>
<dbReference type="InterPro" id="IPR023935">
    <property type="entry name" value="Rep_factor-C_lsu"/>
</dbReference>
<evidence type="ECO:0000256" key="3">
    <source>
        <dbReference type="ARBA" id="ARBA00022705"/>
    </source>
</evidence>
<dbReference type="Proteomes" id="UP000006903">
    <property type="component" value="Chromosome"/>
</dbReference>
<dbReference type="InterPro" id="IPR047854">
    <property type="entry name" value="RFC_lid"/>
</dbReference>
<gene>
    <name evidence="7" type="primary">rfcL</name>
    <name evidence="9" type="ordered locus">DKAM_0690</name>
</gene>
<dbReference type="InterPro" id="IPR003959">
    <property type="entry name" value="ATPase_AAA_core"/>
</dbReference>
<dbReference type="SUPFAM" id="SSF52540">
    <property type="entry name" value="P-loop containing nucleoside triphosphate hydrolases"/>
    <property type="match status" value="1"/>
</dbReference>
<accession>B8D4I5</accession>
<dbReference type="InterPro" id="IPR027417">
    <property type="entry name" value="P-loop_NTPase"/>
</dbReference>
<dbReference type="InterPro" id="IPR003593">
    <property type="entry name" value="AAA+_ATPase"/>
</dbReference>
<dbReference type="STRING" id="490899.DKAM_0690"/>
<keyword evidence="5 7" id="KW-0067">ATP-binding</keyword>
<dbReference type="Gene3D" id="1.10.8.60">
    <property type="match status" value="1"/>
</dbReference>
<dbReference type="AlphaFoldDB" id="B8D4I5"/>
<comment type="similarity">
    <text evidence="1 7">Belongs to the activator 1 small subunits family. RfcL subfamily.</text>
</comment>
<dbReference type="KEGG" id="dka:DKAM_0690"/>
<dbReference type="Gene3D" id="3.40.50.300">
    <property type="entry name" value="P-loop containing nucleotide triphosphate hydrolases"/>
    <property type="match status" value="1"/>
</dbReference>
<keyword evidence="4 7" id="KW-0547">Nucleotide-binding</keyword>
<dbReference type="CDD" id="cd18140">
    <property type="entry name" value="HLD_clamp_RFC"/>
    <property type="match status" value="1"/>
</dbReference>
<dbReference type="PANTHER" id="PTHR23389:SF6">
    <property type="entry name" value="REPLICATION FACTOR C SUBUNIT 1"/>
    <property type="match status" value="1"/>
</dbReference>
<dbReference type="NCBIfam" id="NF003229">
    <property type="entry name" value="PRK04195.1-5"/>
    <property type="match status" value="1"/>
</dbReference>
<dbReference type="RefSeq" id="WP_012608357.1">
    <property type="nucleotide sequence ID" value="NC_011766.1"/>
</dbReference>
<keyword evidence="3 7" id="KW-0235">DNA replication</keyword>
<evidence type="ECO:0000256" key="7">
    <source>
        <dbReference type="HAMAP-Rule" id="MF_01508"/>
    </source>
</evidence>
<comment type="function">
    <text evidence="7">Part of the RFC clamp loader complex which loads the PCNA sliding clamp onto DNA.</text>
</comment>
<proteinExistence type="inferred from homology"/>
<dbReference type="GO" id="GO:0003689">
    <property type="term" value="F:DNA clamp loader activity"/>
    <property type="evidence" value="ECO:0007669"/>
    <property type="project" value="UniProtKB-UniRule"/>
</dbReference>
<evidence type="ECO:0000259" key="8">
    <source>
        <dbReference type="SMART" id="SM00382"/>
    </source>
</evidence>
<reference evidence="9 10" key="1">
    <citation type="journal article" date="2009" name="J. Bacteriol.">
        <title>Complete genome sequence of the anaerobic, protein-degrading hyperthermophilic crenarchaeon Desulfurococcus kamchatkensis.</title>
        <authorList>
            <person name="Ravin N.V."/>
            <person name="Mardanov A.V."/>
            <person name="Beletsky A.V."/>
            <person name="Kublanov I.V."/>
            <person name="Kolganova T.V."/>
            <person name="Lebedinsky A.V."/>
            <person name="Chernyh N.A."/>
            <person name="Bonch-Osmolovskaya E.A."/>
            <person name="Skryabin K.G."/>
        </authorList>
    </citation>
    <scope>NUCLEOTIDE SEQUENCE [LARGE SCALE GENOMIC DNA]</scope>
    <source>
        <strain evidence="10">DSM 18924 / JCM 16383 / VKM B-2413 / 1221n</strain>
    </source>
</reference>
<protein>
    <recommendedName>
        <fullName evidence="2 7">Replication factor C large subunit</fullName>
        <shortName evidence="7">RFC large subunit</shortName>
    </recommendedName>
    <alternativeName>
        <fullName evidence="6 7">Clamp loader large subunit</fullName>
    </alternativeName>
</protein>
<sequence length="426" mass="48469">MSQERVPWIIKYRPKTLDEVVNQDEAKSKLLEWLSSWEKGKPSKKAALLHGPPGCGKTSLVEALARSKGYQLLEMNASDARRKEDIERIVKLASRSGALTGSRKIILLDEVDGMDVRADAGGVEALVEVIKVSANPIIMTANNPYSQMLRPLRELSEMIAFKRLTPRDVVTVLKRICSAEKLVCEDQALDEIAKRSEGDLRSAINDLEAMAGASERITLGLVKSFSTYRDRTYAPYEALQKLFNSRYIFQAREAPTSTDLTPDEFMVWINEHIPTYYEDLEEIVRAYDALSKADVYMGRIIKTNNWDLLTYALDMMGPGVAFARKTYRYRWKPFKQPERIKLMSETKKSREIREALAEQLASHILASKAVVKSDVIPFLRVIFRSNPRYAAKLAESYRLPSEVVEWLAGPRAKDVLNYIKKRRVGK</sequence>
<dbReference type="GeneID" id="7170869"/>
<dbReference type="eggNOG" id="arCOG00470">
    <property type="taxonomic scope" value="Archaea"/>
</dbReference>
<dbReference type="HAMAP" id="MF_01508">
    <property type="entry name" value="RfcL"/>
    <property type="match status" value="1"/>
</dbReference>
<dbReference type="GO" id="GO:0006260">
    <property type="term" value="P:DNA replication"/>
    <property type="evidence" value="ECO:0007669"/>
    <property type="project" value="UniProtKB-UniRule"/>
</dbReference>
<dbReference type="Pfam" id="PF00004">
    <property type="entry name" value="AAA"/>
    <property type="match status" value="1"/>
</dbReference>
<evidence type="ECO:0000313" key="10">
    <source>
        <dbReference type="Proteomes" id="UP000006903"/>
    </source>
</evidence>
<evidence type="ECO:0000256" key="6">
    <source>
        <dbReference type="ARBA" id="ARBA00032141"/>
    </source>
</evidence>
<dbReference type="PANTHER" id="PTHR23389">
    <property type="entry name" value="CHROMOSOME TRANSMISSION FIDELITY FACTOR 18"/>
    <property type="match status" value="1"/>
</dbReference>
<name>B8D4I5_DESA1</name>
<organism evidence="9 10">
    <name type="scientific">Desulfurococcus amylolyticus (strain DSM 18924 / JCM 16383 / VKM B-2413 / 1221n)</name>
    <name type="common">Desulfurococcus kamchatkensis</name>
    <dbReference type="NCBI Taxonomy" id="490899"/>
    <lineage>
        <taxon>Archaea</taxon>
        <taxon>Thermoproteota</taxon>
        <taxon>Thermoprotei</taxon>
        <taxon>Desulfurococcales</taxon>
        <taxon>Desulfurococcaceae</taxon>
        <taxon>Desulfurococcus</taxon>
    </lineage>
</organism>
<dbReference type="CDD" id="cd00009">
    <property type="entry name" value="AAA"/>
    <property type="match status" value="1"/>
</dbReference>
<evidence type="ECO:0000256" key="1">
    <source>
        <dbReference type="ARBA" id="ARBA00006878"/>
    </source>
</evidence>
<dbReference type="EMBL" id="CP001140">
    <property type="protein sequence ID" value="ACL11016.1"/>
    <property type="molecule type" value="Genomic_DNA"/>
</dbReference>
<dbReference type="GO" id="GO:0005524">
    <property type="term" value="F:ATP binding"/>
    <property type="evidence" value="ECO:0007669"/>
    <property type="project" value="UniProtKB-UniRule"/>
</dbReference>
<feature type="domain" description="AAA+ ATPase" evidence="8">
    <location>
        <begin position="43"/>
        <end position="165"/>
    </location>
</feature>
<dbReference type="HOGENOM" id="CLU_027255_1_1_2"/>
<evidence type="ECO:0000313" key="9">
    <source>
        <dbReference type="EMBL" id="ACL11016.1"/>
    </source>
</evidence>
<evidence type="ECO:0000256" key="2">
    <source>
        <dbReference type="ARBA" id="ARBA00014793"/>
    </source>
</evidence>
<evidence type="ECO:0000256" key="4">
    <source>
        <dbReference type="ARBA" id="ARBA00022741"/>
    </source>
</evidence>
<comment type="subunit">
    <text evidence="7">Heteromultimer composed of small subunits (RfcS) and large subunits (RfcL).</text>
</comment>